<evidence type="ECO:0000256" key="3">
    <source>
        <dbReference type="ARBA" id="ARBA00022576"/>
    </source>
</evidence>
<comment type="caution">
    <text evidence="8">The sequence shown here is derived from an EMBL/GenBank/DDBJ whole genome shotgun (WGS) entry which is preliminary data.</text>
</comment>
<evidence type="ECO:0000256" key="1">
    <source>
        <dbReference type="ARBA" id="ARBA00001933"/>
    </source>
</evidence>
<dbReference type="InterPro" id="IPR015421">
    <property type="entry name" value="PyrdxlP-dep_Trfase_major"/>
</dbReference>
<evidence type="ECO:0000256" key="4">
    <source>
        <dbReference type="ARBA" id="ARBA00022679"/>
    </source>
</evidence>
<dbReference type="PANTHER" id="PTHR46383:SF2">
    <property type="entry name" value="AMINOTRANSFERASE"/>
    <property type="match status" value="1"/>
</dbReference>
<dbReference type="CDD" id="cd00609">
    <property type="entry name" value="AAT_like"/>
    <property type="match status" value="1"/>
</dbReference>
<dbReference type="Proteomes" id="UP000644441">
    <property type="component" value="Unassembled WGS sequence"/>
</dbReference>
<dbReference type="InterPro" id="IPR004839">
    <property type="entry name" value="Aminotransferase_I/II_large"/>
</dbReference>
<proteinExistence type="inferred from homology"/>
<keyword evidence="4 6" id="KW-0808">Transferase</keyword>
<dbReference type="RefSeq" id="WP_194855009.1">
    <property type="nucleotide sequence ID" value="NZ_ARXR01000002.1"/>
</dbReference>
<feature type="domain" description="Aminotransferase class I/classII large" evidence="7">
    <location>
        <begin position="16"/>
        <end position="365"/>
    </location>
</feature>
<evidence type="ECO:0000259" key="7">
    <source>
        <dbReference type="Pfam" id="PF00155"/>
    </source>
</evidence>
<dbReference type="InterPro" id="IPR015424">
    <property type="entry name" value="PyrdxlP-dep_Trfase"/>
</dbReference>
<dbReference type="Gene3D" id="3.40.640.10">
    <property type="entry name" value="Type I PLP-dependent aspartate aminotransferase-like (Major domain)"/>
    <property type="match status" value="1"/>
</dbReference>
<dbReference type="GO" id="GO:0008483">
    <property type="term" value="F:transaminase activity"/>
    <property type="evidence" value="ECO:0007669"/>
    <property type="project" value="UniProtKB-KW"/>
</dbReference>
<organism evidence="8 9">
    <name type="scientific">Alloalcanivorax venustensis ISO4</name>
    <dbReference type="NCBI Taxonomy" id="1177184"/>
    <lineage>
        <taxon>Bacteria</taxon>
        <taxon>Pseudomonadati</taxon>
        <taxon>Pseudomonadota</taxon>
        <taxon>Gammaproteobacteria</taxon>
        <taxon>Oceanospirillales</taxon>
        <taxon>Alcanivoracaceae</taxon>
        <taxon>Alloalcanivorax</taxon>
    </lineage>
</organism>
<protein>
    <recommendedName>
        <fullName evidence="6">Aminotransferase</fullName>
        <ecNumber evidence="6">2.6.1.-</ecNumber>
    </recommendedName>
</protein>
<dbReference type="Pfam" id="PF00155">
    <property type="entry name" value="Aminotran_1_2"/>
    <property type="match status" value="1"/>
</dbReference>
<comment type="similarity">
    <text evidence="2 6">Belongs to the class-I pyridoxal-phosphate-dependent aminotransferase family.</text>
</comment>
<evidence type="ECO:0000256" key="2">
    <source>
        <dbReference type="ARBA" id="ARBA00007441"/>
    </source>
</evidence>
<evidence type="ECO:0000256" key="6">
    <source>
        <dbReference type="RuleBase" id="RU000481"/>
    </source>
</evidence>
<dbReference type="EMBL" id="ARXR01000002">
    <property type="protein sequence ID" value="MBF5051666.1"/>
    <property type="molecule type" value="Genomic_DNA"/>
</dbReference>
<gene>
    <name evidence="8" type="ORF">ISO4_00268</name>
</gene>
<dbReference type="InterPro" id="IPR004838">
    <property type="entry name" value="NHTrfase_class1_PyrdxlP-BS"/>
</dbReference>
<keyword evidence="5" id="KW-0663">Pyridoxal phosphate</keyword>
<dbReference type="PROSITE" id="PS00105">
    <property type="entry name" value="AA_TRANSFER_CLASS_1"/>
    <property type="match status" value="1"/>
</dbReference>
<comment type="cofactor">
    <cofactor evidence="1 6">
        <name>pyridoxal 5'-phosphate</name>
        <dbReference type="ChEBI" id="CHEBI:597326"/>
    </cofactor>
</comment>
<dbReference type="SUPFAM" id="SSF53383">
    <property type="entry name" value="PLP-dependent transferases"/>
    <property type="match status" value="1"/>
</dbReference>
<sequence length="372" mass="40511">MALLERAQALEAAGHDILHLEVGEPDFPCAAPIMDAARRALDRGQTRYTPAAGLPALREAIARDYRDRLGASVSPAQVVVTPGASGALQLIMGALLNAGDEVLLCDPGYPCNRQFVTLFGGVPRPLPLRPEDGFRLTADTLEAAWTERTRVAMVASPDNPTGNRTDGAGLARLARDCRARGGTLVVDEIYQGLCYGAPADTVLRHGDEAVVINSFSKYFGMTGWRLGWLVAPQAWVPAIERLAQNWFLAPSTVAQHAAMAAFGEESLAIAEQRRQLLDRRRTLLMEALPGMGLPVVGGAEGAFYLYLDVSAHTDDSFAFCRDLLERTGVALTPGLDFGAHHHPERYLRLAYTCEESRLHEALERLRAYLERP</sequence>
<evidence type="ECO:0000313" key="8">
    <source>
        <dbReference type="EMBL" id="MBF5051666.1"/>
    </source>
</evidence>
<reference evidence="8 9" key="1">
    <citation type="submission" date="2012-09" db="EMBL/GenBank/DDBJ databases">
        <title>Genome Sequence of alkane-degrading Bacterium Alcanivorax venustensis ISO4.</title>
        <authorList>
            <person name="Lai Q."/>
            <person name="Shao Z."/>
        </authorList>
    </citation>
    <scope>NUCLEOTIDE SEQUENCE [LARGE SCALE GENOMIC DNA]</scope>
    <source>
        <strain evidence="8 9">ISO4</strain>
    </source>
</reference>
<name>A0ABS0ADS7_9GAMM</name>
<dbReference type="PANTHER" id="PTHR46383">
    <property type="entry name" value="ASPARTATE AMINOTRANSFERASE"/>
    <property type="match status" value="1"/>
</dbReference>
<dbReference type="EC" id="2.6.1.-" evidence="6"/>
<accession>A0ABS0ADS7</accession>
<keyword evidence="9" id="KW-1185">Reference proteome</keyword>
<evidence type="ECO:0000313" key="9">
    <source>
        <dbReference type="Proteomes" id="UP000644441"/>
    </source>
</evidence>
<dbReference type="InterPro" id="IPR050596">
    <property type="entry name" value="AspAT/PAT-like"/>
</dbReference>
<evidence type="ECO:0000256" key="5">
    <source>
        <dbReference type="ARBA" id="ARBA00022898"/>
    </source>
</evidence>
<keyword evidence="3 6" id="KW-0032">Aminotransferase</keyword>